<dbReference type="AlphaFoldDB" id="A0A940NQC6"/>
<evidence type="ECO:0000259" key="1">
    <source>
        <dbReference type="PROSITE" id="PS50035"/>
    </source>
</evidence>
<keyword evidence="3" id="KW-1185">Reference proteome</keyword>
<evidence type="ECO:0000313" key="3">
    <source>
        <dbReference type="Proteomes" id="UP000682134"/>
    </source>
</evidence>
<gene>
    <name evidence="2" type="ORF">J5Y03_11705</name>
</gene>
<sequence length="359" mass="41473">MQYSNLELFTNGKELNNRLFNDISNAKNDVHIYFFSVSNDQVSHKFLNLLKKKSDEGVKVYFAVDWLGGTLLSHKQENLLKEHGVHFTYFNYPSLPYLFASIDHRNHRRMAVIDGKIGYVGGFNIGKKYISQKKRLGHWEDLHLRLEGEGVQSIEKQFGYDWNSNRSGFVQAKSLSTVKGHSAHQFAAYTKTGLNTDYKQLFDGAKKSITIYSPYFIPSDKVIWNSLVDASKRGVTVKFLYSKKSDAPLVEEAAYPYIEKAIKNGMKVYGYTKGIFHGKSILIDDSVLMIGTTNFDSRSFHITDEFNCYIYDKNFIKKVEPTLQNEFINSTEITKSFLDKLDWKDKIKQFFGDLIEYYL</sequence>
<dbReference type="CDD" id="cd09112">
    <property type="entry name" value="PLDc_CLS_2"/>
    <property type="match status" value="1"/>
</dbReference>
<dbReference type="InterPro" id="IPR025202">
    <property type="entry name" value="PLD-like_dom"/>
</dbReference>
<dbReference type="CDD" id="cd09110">
    <property type="entry name" value="PLDc_CLS_1"/>
    <property type="match status" value="1"/>
</dbReference>
<dbReference type="InterPro" id="IPR001736">
    <property type="entry name" value="PLipase_D/transphosphatidylase"/>
</dbReference>
<dbReference type="SUPFAM" id="SSF56024">
    <property type="entry name" value="Phospholipase D/nuclease"/>
    <property type="match status" value="2"/>
</dbReference>
<protein>
    <submittedName>
        <fullName evidence="2">Cardiolipin synthase</fullName>
    </submittedName>
</protein>
<dbReference type="SMART" id="SM00155">
    <property type="entry name" value="PLDc"/>
    <property type="match status" value="2"/>
</dbReference>
<dbReference type="PANTHER" id="PTHR21248">
    <property type="entry name" value="CARDIOLIPIN SYNTHASE"/>
    <property type="match status" value="1"/>
</dbReference>
<dbReference type="EMBL" id="JAGIYQ010000007">
    <property type="protein sequence ID" value="MBP0725835.1"/>
    <property type="molecule type" value="Genomic_DNA"/>
</dbReference>
<accession>A0A940NQC6</accession>
<dbReference type="Proteomes" id="UP000682134">
    <property type="component" value="Unassembled WGS sequence"/>
</dbReference>
<dbReference type="Pfam" id="PF13091">
    <property type="entry name" value="PLDc_2"/>
    <property type="match status" value="2"/>
</dbReference>
<name>A0A940NQC6_9BACI</name>
<dbReference type="Gene3D" id="3.30.870.10">
    <property type="entry name" value="Endonuclease Chain A"/>
    <property type="match status" value="2"/>
</dbReference>
<dbReference type="GO" id="GO:0030572">
    <property type="term" value="F:phosphatidyltransferase activity"/>
    <property type="evidence" value="ECO:0007669"/>
    <property type="project" value="UniProtKB-ARBA"/>
</dbReference>
<evidence type="ECO:0000313" key="2">
    <source>
        <dbReference type="EMBL" id="MBP0725835.1"/>
    </source>
</evidence>
<reference evidence="2" key="1">
    <citation type="submission" date="2021-04" db="EMBL/GenBank/DDBJ databases">
        <title>Genome seq and assembly of Bacillus sp.</title>
        <authorList>
            <person name="Chhetri G."/>
        </authorList>
    </citation>
    <scope>NUCLEOTIDE SEQUENCE</scope>
    <source>
        <strain evidence="2">RG28</strain>
    </source>
</reference>
<dbReference type="PANTHER" id="PTHR21248:SF7">
    <property type="entry name" value="MINOR CARDIOLIPIN SYNTHASE CLSB"/>
    <property type="match status" value="1"/>
</dbReference>
<dbReference type="GO" id="GO:0032049">
    <property type="term" value="P:cardiolipin biosynthetic process"/>
    <property type="evidence" value="ECO:0007669"/>
    <property type="project" value="UniProtKB-ARBA"/>
</dbReference>
<dbReference type="PROSITE" id="PS50035">
    <property type="entry name" value="PLD"/>
    <property type="match status" value="2"/>
</dbReference>
<comment type="caution">
    <text evidence="2">The sequence shown here is derived from an EMBL/GenBank/DDBJ whole genome shotgun (WGS) entry which is preliminary data.</text>
</comment>
<feature type="domain" description="PLD phosphodiesterase" evidence="1">
    <location>
        <begin position="272"/>
        <end position="299"/>
    </location>
</feature>
<feature type="domain" description="PLD phosphodiesterase" evidence="1">
    <location>
        <begin position="102"/>
        <end position="129"/>
    </location>
</feature>
<proteinExistence type="predicted"/>
<organism evidence="2 3">
    <name type="scientific">Gottfriedia endophytica</name>
    <dbReference type="NCBI Taxonomy" id="2820819"/>
    <lineage>
        <taxon>Bacteria</taxon>
        <taxon>Bacillati</taxon>
        <taxon>Bacillota</taxon>
        <taxon>Bacilli</taxon>
        <taxon>Bacillales</taxon>
        <taxon>Bacillaceae</taxon>
        <taxon>Gottfriedia</taxon>
    </lineage>
</organism>